<dbReference type="InterPro" id="IPR036388">
    <property type="entry name" value="WH-like_DNA-bd_sf"/>
</dbReference>
<sequence>MITAFMVDDEEHALTILELFLKKTGQVQVIGKSGNSFDALHQLEKLSPDVLFLDIEMPEMNGIELAEVIKSRTPNVSIVYLTAYDQYAITAFEQSALDYILKPLEMERLSKTINKIKRELELQNTISANNQQADEHMKAARLEIQLLGQMSMGIAGGEKIKWRISKERELLAYLALHGEVHKDKIIEDVWTDENYNKAKIYLHTCISLLRKHMKQLGFDNVLHYEEEKYFLDMSRIGLDISNFKAGLIRIRQQEYAAPEDIEEVLALYQGILLAEQDYLWVGQEAQILDQTAIQLRLLLTERWIEAGEYQRAAEMAEQIISHSPYDEEAYRLLMKAFHLRGKNDQALLTYNRLASRLEELLVNPSTLTHQLLESITSGSPSFPLQG</sequence>
<dbReference type="PANTHER" id="PTHR35807">
    <property type="entry name" value="TRANSCRIPTIONAL REGULATOR REDD-RELATED"/>
    <property type="match status" value="1"/>
</dbReference>
<dbReference type="EMBL" id="JAELUP010000065">
    <property type="protein sequence ID" value="MBJ6362236.1"/>
    <property type="molecule type" value="Genomic_DNA"/>
</dbReference>
<evidence type="ECO:0000313" key="7">
    <source>
        <dbReference type="EMBL" id="MBJ6362236.1"/>
    </source>
</evidence>
<keyword evidence="4" id="KW-0804">Transcription</keyword>
<dbReference type="GO" id="GO:0006355">
    <property type="term" value="P:regulation of DNA-templated transcription"/>
    <property type="evidence" value="ECO:0007669"/>
    <property type="project" value="InterPro"/>
</dbReference>
<dbReference type="AlphaFoldDB" id="A0A934IZS8"/>
<dbReference type="Gene3D" id="3.40.50.2300">
    <property type="match status" value="1"/>
</dbReference>
<evidence type="ECO:0000256" key="2">
    <source>
        <dbReference type="ARBA" id="ARBA00023015"/>
    </source>
</evidence>
<protein>
    <submittedName>
        <fullName evidence="7">Response regulator</fullName>
    </submittedName>
</protein>
<organism evidence="7 8">
    <name type="scientific">Paenibacillus roseus</name>
    <dbReference type="NCBI Taxonomy" id="2798579"/>
    <lineage>
        <taxon>Bacteria</taxon>
        <taxon>Bacillati</taxon>
        <taxon>Bacillota</taxon>
        <taxon>Bacilli</taxon>
        <taxon>Bacillales</taxon>
        <taxon>Paenibacillaceae</taxon>
        <taxon>Paenibacillus</taxon>
    </lineage>
</organism>
<dbReference type="Pfam" id="PF00072">
    <property type="entry name" value="Response_reg"/>
    <property type="match status" value="1"/>
</dbReference>
<dbReference type="SMART" id="SM01043">
    <property type="entry name" value="BTAD"/>
    <property type="match status" value="1"/>
</dbReference>
<dbReference type="InterPro" id="IPR016032">
    <property type="entry name" value="Sig_transdc_resp-reg_C-effctor"/>
</dbReference>
<dbReference type="Proteomes" id="UP000640274">
    <property type="component" value="Unassembled WGS sequence"/>
</dbReference>
<keyword evidence="5" id="KW-0597">Phosphoprotein</keyword>
<dbReference type="GO" id="GO:0003677">
    <property type="term" value="F:DNA binding"/>
    <property type="evidence" value="ECO:0007669"/>
    <property type="project" value="UniProtKB-KW"/>
</dbReference>
<dbReference type="RefSeq" id="WP_199019764.1">
    <property type="nucleotide sequence ID" value="NZ_JAELUP010000065.1"/>
</dbReference>
<dbReference type="SUPFAM" id="SSF46894">
    <property type="entry name" value="C-terminal effector domain of the bipartite response regulators"/>
    <property type="match status" value="1"/>
</dbReference>
<keyword evidence="1" id="KW-0902">Two-component regulatory system</keyword>
<dbReference type="PROSITE" id="PS50110">
    <property type="entry name" value="RESPONSE_REGULATORY"/>
    <property type="match status" value="1"/>
</dbReference>
<proteinExistence type="predicted"/>
<reference evidence="7" key="1">
    <citation type="submission" date="2020-12" db="EMBL/GenBank/DDBJ databases">
        <authorList>
            <person name="Huq M.A."/>
        </authorList>
    </citation>
    <scope>NUCLEOTIDE SEQUENCE</scope>
    <source>
        <strain evidence="7">MAHUQ-46</strain>
    </source>
</reference>
<evidence type="ECO:0000256" key="3">
    <source>
        <dbReference type="ARBA" id="ARBA00023125"/>
    </source>
</evidence>
<dbReference type="InterPro" id="IPR011006">
    <property type="entry name" value="CheY-like_superfamily"/>
</dbReference>
<comment type="caution">
    <text evidence="7">The sequence shown here is derived from an EMBL/GenBank/DDBJ whole genome shotgun (WGS) entry which is preliminary data.</text>
</comment>
<keyword evidence="3" id="KW-0238">DNA-binding</keyword>
<dbReference type="GO" id="GO:0000160">
    <property type="term" value="P:phosphorelay signal transduction system"/>
    <property type="evidence" value="ECO:0007669"/>
    <property type="project" value="UniProtKB-KW"/>
</dbReference>
<evidence type="ECO:0000256" key="5">
    <source>
        <dbReference type="PROSITE-ProRule" id="PRU00169"/>
    </source>
</evidence>
<evidence type="ECO:0000259" key="6">
    <source>
        <dbReference type="PROSITE" id="PS50110"/>
    </source>
</evidence>
<dbReference type="SUPFAM" id="SSF48452">
    <property type="entry name" value="TPR-like"/>
    <property type="match status" value="1"/>
</dbReference>
<dbReference type="Gene3D" id="1.25.40.10">
    <property type="entry name" value="Tetratricopeptide repeat domain"/>
    <property type="match status" value="1"/>
</dbReference>
<dbReference type="InterPro" id="IPR051677">
    <property type="entry name" value="AfsR-DnrI-RedD_regulator"/>
</dbReference>
<gene>
    <name evidence="7" type="ORF">JFN88_13250</name>
</gene>
<dbReference type="InterPro" id="IPR005158">
    <property type="entry name" value="BTAD"/>
</dbReference>
<name>A0A934IZS8_9BACL</name>
<dbReference type="SUPFAM" id="SSF52172">
    <property type="entry name" value="CheY-like"/>
    <property type="match status" value="1"/>
</dbReference>
<evidence type="ECO:0000256" key="4">
    <source>
        <dbReference type="ARBA" id="ARBA00023163"/>
    </source>
</evidence>
<feature type="modified residue" description="4-aspartylphosphate" evidence="5">
    <location>
        <position position="54"/>
    </location>
</feature>
<dbReference type="Pfam" id="PF03704">
    <property type="entry name" value="BTAD"/>
    <property type="match status" value="1"/>
</dbReference>
<accession>A0A934IZS8</accession>
<dbReference type="InterPro" id="IPR001789">
    <property type="entry name" value="Sig_transdc_resp-reg_receiver"/>
</dbReference>
<keyword evidence="2" id="KW-0805">Transcription regulation</keyword>
<keyword evidence="8" id="KW-1185">Reference proteome</keyword>
<feature type="domain" description="Response regulatory" evidence="6">
    <location>
        <begin position="3"/>
        <end position="117"/>
    </location>
</feature>
<evidence type="ECO:0000313" key="8">
    <source>
        <dbReference type="Proteomes" id="UP000640274"/>
    </source>
</evidence>
<dbReference type="Gene3D" id="1.10.10.10">
    <property type="entry name" value="Winged helix-like DNA-binding domain superfamily/Winged helix DNA-binding domain"/>
    <property type="match status" value="1"/>
</dbReference>
<dbReference type="InterPro" id="IPR011990">
    <property type="entry name" value="TPR-like_helical_dom_sf"/>
</dbReference>
<evidence type="ECO:0000256" key="1">
    <source>
        <dbReference type="ARBA" id="ARBA00023012"/>
    </source>
</evidence>
<dbReference type="SMART" id="SM00448">
    <property type="entry name" value="REC"/>
    <property type="match status" value="1"/>
</dbReference>